<gene>
    <name evidence="1" type="ORF">N311_05124</name>
</gene>
<evidence type="ECO:0000313" key="2">
    <source>
        <dbReference type="Proteomes" id="UP000054244"/>
    </source>
</evidence>
<accession>A0A091NNV1</accession>
<dbReference type="EMBL" id="KL388520">
    <property type="protein sequence ID" value="KFP90762.1"/>
    <property type="molecule type" value="Genomic_DNA"/>
</dbReference>
<dbReference type="Proteomes" id="UP000054244">
    <property type="component" value="Unassembled WGS sequence"/>
</dbReference>
<keyword evidence="2" id="KW-1185">Reference proteome</keyword>
<reference evidence="1 2" key="1">
    <citation type="submission" date="2014-04" db="EMBL/GenBank/DDBJ databases">
        <title>Genome evolution of avian class.</title>
        <authorList>
            <person name="Zhang G."/>
            <person name="Li C."/>
        </authorList>
    </citation>
    <scope>NUCLEOTIDE SEQUENCE [LARGE SCALE GENOMIC DNA]</scope>
    <source>
        <strain evidence="1">BGI_N311</strain>
    </source>
</reference>
<dbReference type="AlphaFoldDB" id="A0A091NNV1"/>
<proteinExistence type="predicted"/>
<feature type="non-terminal residue" evidence="1">
    <location>
        <position position="41"/>
    </location>
</feature>
<organism evidence="1 2">
    <name type="scientific">Apaloderma vittatum</name>
    <name type="common">Bar-tailed trogon</name>
    <dbReference type="NCBI Taxonomy" id="57397"/>
    <lineage>
        <taxon>Eukaryota</taxon>
        <taxon>Metazoa</taxon>
        <taxon>Chordata</taxon>
        <taxon>Craniata</taxon>
        <taxon>Vertebrata</taxon>
        <taxon>Euteleostomi</taxon>
        <taxon>Archelosauria</taxon>
        <taxon>Archosauria</taxon>
        <taxon>Dinosauria</taxon>
        <taxon>Saurischia</taxon>
        <taxon>Theropoda</taxon>
        <taxon>Coelurosauria</taxon>
        <taxon>Aves</taxon>
        <taxon>Neognathae</taxon>
        <taxon>Neoaves</taxon>
        <taxon>Telluraves</taxon>
        <taxon>Coraciimorphae</taxon>
        <taxon>Trogoniformes</taxon>
        <taxon>Trogonidae</taxon>
        <taxon>Apaloderma</taxon>
    </lineage>
</organism>
<name>A0A091NNV1_APAVI</name>
<protein>
    <submittedName>
        <fullName evidence="1">Uncharacterized protein</fullName>
    </submittedName>
</protein>
<evidence type="ECO:0000313" key="1">
    <source>
        <dbReference type="EMBL" id="KFP90762.1"/>
    </source>
</evidence>
<sequence length="41" mass="4444">KHQTNLTWEGTNPALQTIQVRNTALKDFSLDAASPSTTGET</sequence>
<feature type="non-terminal residue" evidence="1">
    <location>
        <position position="1"/>
    </location>
</feature>